<dbReference type="PANTHER" id="PTHR30481:SF3">
    <property type="entry name" value="DNA ADENINE METHYLASE"/>
    <property type="match status" value="1"/>
</dbReference>
<dbReference type="InterPro" id="IPR012327">
    <property type="entry name" value="MeTrfase_D12"/>
</dbReference>
<comment type="caution">
    <text evidence="7">The sequence shown here is derived from an EMBL/GenBank/DDBJ whole genome shotgun (WGS) entry which is preliminary data.</text>
</comment>
<dbReference type="GO" id="GO:0009307">
    <property type="term" value="P:DNA restriction-modification system"/>
    <property type="evidence" value="ECO:0007669"/>
    <property type="project" value="InterPro"/>
</dbReference>
<evidence type="ECO:0000256" key="6">
    <source>
        <dbReference type="ARBA" id="ARBA00047942"/>
    </source>
</evidence>
<dbReference type="EC" id="2.1.1.72" evidence="2"/>
<evidence type="ECO:0000256" key="4">
    <source>
        <dbReference type="ARBA" id="ARBA00022679"/>
    </source>
</evidence>
<keyword evidence="4 7" id="KW-0808">Transferase</keyword>
<dbReference type="Gene3D" id="3.40.50.150">
    <property type="entry name" value="Vaccinia Virus protein VP39"/>
    <property type="match status" value="1"/>
</dbReference>
<dbReference type="Pfam" id="PF02086">
    <property type="entry name" value="MethyltransfD12"/>
    <property type="match status" value="1"/>
</dbReference>
<dbReference type="Gene3D" id="1.10.1020.10">
    <property type="entry name" value="Adenine-specific Methyltransferase, Domain 2"/>
    <property type="match status" value="1"/>
</dbReference>
<dbReference type="GO" id="GO:1904047">
    <property type="term" value="F:S-adenosyl-L-methionine binding"/>
    <property type="evidence" value="ECO:0007669"/>
    <property type="project" value="TreeGrafter"/>
</dbReference>
<evidence type="ECO:0000313" key="8">
    <source>
        <dbReference type="Proteomes" id="UP000239685"/>
    </source>
</evidence>
<dbReference type="PIRSF" id="PIRSF000398">
    <property type="entry name" value="M_m6A_EcoRV"/>
    <property type="match status" value="1"/>
</dbReference>
<dbReference type="PANTHER" id="PTHR30481">
    <property type="entry name" value="DNA ADENINE METHYLASE"/>
    <property type="match status" value="1"/>
</dbReference>
<dbReference type="SUPFAM" id="SSF53335">
    <property type="entry name" value="S-adenosyl-L-methionine-dependent methyltransferases"/>
    <property type="match status" value="1"/>
</dbReference>
<dbReference type="GO" id="GO:0043565">
    <property type="term" value="F:sequence-specific DNA binding"/>
    <property type="evidence" value="ECO:0007669"/>
    <property type="project" value="TreeGrafter"/>
</dbReference>
<dbReference type="GO" id="GO:0032259">
    <property type="term" value="P:methylation"/>
    <property type="evidence" value="ECO:0007669"/>
    <property type="project" value="UniProtKB-KW"/>
</dbReference>
<evidence type="ECO:0000256" key="5">
    <source>
        <dbReference type="ARBA" id="ARBA00022691"/>
    </source>
</evidence>
<comment type="catalytic activity">
    <reaction evidence="6">
        <text>a 2'-deoxyadenosine in DNA + S-adenosyl-L-methionine = an N(6)-methyl-2'-deoxyadenosine in DNA + S-adenosyl-L-homocysteine + H(+)</text>
        <dbReference type="Rhea" id="RHEA:15197"/>
        <dbReference type="Rhea" id="RHEA-COMP:12418"/>
        <dbReference type="Rhea" id="RHEA-COMP:12419"/>
        <dbReference type="ChEBI" id="CHEBI:15378"/>
        <dbReference type="ChEBI" id="CHEBI:57856"/>
        <dbReference type="ChEBI" id="CHEBI:59789"/>
        <dbReference type="ChEBI" id="CHEBI:90615"/>
        <dbReference type="ChEBI" id="CHEBI:90616"/>
        <dbReference type="EC" id="2.1.1.72"/>
    </reaction>
</comment>
<dbReference type="InterPro" id="IPR023095">
    <property type="entry name" value="Ade_MeTrfase_dom_2"/>
</dbReference>
<dbReference type="EMBL" id="NIQP01000003">
    <property type="protein sequence ID" value="PPB72132.1"/>
    <property type="molecule type" value="Genomic_DNA"/>
</dbReference>
<evidence type="ECO:0000256" key="1">
    <source>
        <dbReference type="ARBA" id="ARBA00006594"/>
    </source>
</evidence>
<dbReference type="InterPro" id="IPR012263">
    <property type="entry name" value="M_m6A_EcoRV"/>
</dbReference>
<organism evidence="7 8">
    <name type="scientific">Campylobacter hyointestinalis subsp. hyointestinalis</name>
    <dbReference type="NCBI Taxonomy" id="91352"/>
    <lineage>
        <taxon>Bacteria</taxon>
        <taxon>Pseudomonadati</taxon>
        <taxon>Campylobacterota</taxon>
        <taxon>Epsilonproteobacteria</taxon>
        <taxon>Campylobacterales</taxon>
        <taxon>Campylobacteraceae</taxon>
        <taxon>Campylobacter</taxon>
    </lineage>
</organism>
<evidence type="ECO:0000256" key="2">
    <source>
        <dbReference type="ARBA" id="ARBA00011900"/>
    </source>
</evidence>
<comment type="similarity">
    <text evidence="1">Belongs to the N(4)/N(6)-methyltransferase family.</text>
</comment>
<dbReference type="PRINTS" id="PR00505">
    <property type="entry name" value="D12N6MTFRASE"/>
</dbReference>
<keyword evidence="5" id="KW-0949">S-adenosyl-L-methionine</keyword>
<reference evidence="7 8" key="1">
    <citation type="submission" date="2017-06" db="EMBL/GenBank/DDBJ databases">
        <title>Updating the genomic taxonomy and epidemiology of Campylobacter hyointestinalis; discovery in New Zealand farmed ruminants.</title>
        <authorList>
            <person name="Wilkinson D.A."/>
            <person name="Fayaz A."/>
            <person name="Biggs P.J."/>
            <person name="Midwinter A.C."/>
        </authorList>
    </citation>
    <scope>NUCLEOTIDE SEQUENCE [LARGE SCALE GENOMIC DNA]</scope>
    <source>
        <strain evidence="7 8">S1614a</strain>
    </source>
</reference>
<accession>A0A855NEP2</accession>
<evidence type="ECO:0000313" key="7">
    <source>
        <dbReference type="EMBL" id="PPB72132.1"/>
    </source>
</evidence>
<dbReference type="GO" id="GO:0009007">
    <property type="term" value="F:site-specific DNA-methyltransferase (adenine-specific) activity"/>
    <property type="evidence" value="ECO:0007669"/>
    <property type="project" value="UniProtKB-EC"/>
</dbReference>
<protein>
    <recommendedName>
        <fullName evidence="2">site-specific DNA-methyltransferase (adenine-specific)</fullName>
        <ecNumber evidence="2">2.1.1.72</ecNumber>
    </recommendedName>
</protein>
<keyword evidence="3 7" id="KW-0489">Methyltransferase</keyword>
<dbReference type="RefSeq" id="WP_104064577.1">
    <property type="nucleotide sequence ID" value="NZ_NIQH01000009.1"/>
</dbReference>
<proteinExistence type="inferred from homology"/>
<gene>
    <name evidence="7" type="ORF">CDQ78_04140</name>
</gene>
<dbReference type="GO" id="GO:0006298">
    <property type="term" value="P:mismatch repair"/>
    <property type="evidence" value="ECO:0007669"/>
    <property type="project" value="TreeGrafter"/>
</dbReference>
<dbReference type="Proteomes" id="UP000239685">
    <property type="component" value="Unassembled WGS sequence"/>
</dbReference>
<evidence type="ECO:0000256" key="3">
    <source>
        <dbReference type="ARBA" id="ARBA00022603"/>
    </source>
</evidence>
<dbReference type="AlphaFoldDB" id="A0A855NEP2"/>
<name>A0A855NEP2_CAMHY</name>
<dbReference type="NCBIfam" id="TIGR00571">
    <property type="entry name" value="dam"/>
    <property type="match status" value="1"/>
</dbReference>
<dbReference type="InterPro" id="IPR029063">
    <property type="entry name" value="SAM-dependent_MTases_sf"/>
</dbReference>
<sequence length="288" mass="33636">MIVSPLNYPGNKARILKNIIPHFLQSNLFVDVFCGSGIVGLNSKATKLLLNDKNKQIISLLRFLKSNDLKDTLSKVYEIIADFGLTDSKNMPKKFYKIYKHEGLSLYNKDGFLKLRTQYNKAQNDIMLFVLILYGFNHYLRFNSKGEFNVPVGKMDFSASLYKKSIDFINALSKKDIDFSNLDFRDDKLYENGDFFYFDPPYLITNAPYNATWNENDEKDLYIILDFLNKNNKKFALSNVLLSNGKKNDILETWSKKYKVIEIKRSYTNANYRRKNLSQTIEVLIKNY</sequence>